<reference evidence="8 9" key="1">
    <citation type="submission" date="2018-08" db="EMBL/GenBank/DDBJ databases">
        <title>Meiothermus cateniformans JCM 15151 genome sequencing project.</title>
        <authorList>
            <person name="Da Costa M.S."/>
            <person name="Albuquerque L."/>
            <person name="Raposo P."/>
            <person name="Froufe H.J.C."/>
            <person name="Barroso C.S."/>
            <person name="Egas C."/>
        </authorList>
    </citation>
    <scope>NUCLEOTIDE SEQUENCE [LARGE SCALE GENOMIC DNA]</scope>
    <source>
        <strain evidence="8 9">JCM 15151</strain>
    </source>
</reference>
<dbReference type="GO" id="GO:0016020">
    <property type="term" value="C:membrane"/>
    <property type="evidence" value="ECO:0007669"/>
    <property type="project" value="InterPro"/>
</dbReference>
<dbReference type="RefSeq" id="WP_027888153.1">
    <property type="nucleotide sequence ID" value="NZ_JBHSXZ010000001.1"/>
</dbReference>
<feature type="signal peptide" evidence="5">
    <location>
        <begin position="1"/>
        <end position="21"/>
    </location>
</feature>
<protein>
    <submittedName>
        <fullName evidence="8">Putative histidine-binding protein</fullName>
    </submittedName>
</protein>
<comment type="caution">
    <text evidence="8">The sequence shown here is derived from an EMBL/GenBank/DDBJ whole genome shotgun (WGS) entry which is preliminary data.</text>
</comment>
<feature type="domain" description="Ionotropic glutamate receptor C-terminal" evidence="7">
    <location>
        <begin position="32"/>
        <end position="247"/>
    </location>
</feature>
<keyword evidence="3 5" id="KW-0732">Signal</keyword>
<evidence type="ECO:0000259" key="6">
    <source>
        <dbReference type="SMART" id="SM00062"/>
    </source>
</evidence>
<evidence type="ECO:0000256" key="4">
    <source>
        <dbReference type="RuleBase" id="RU003744"/>
    </source>
</evidence>
<accession>A0A399DT12</accession>
<evidence type="ECO:0000313" key="8">
    <source>
        <dbReference type="EMBL" id="RIH75325.1"/>
    </source>
</evidence>
<sequence length="247" mass="26658">MRKGIVVMVLMGLLGASGVLAQSCLANVKANGLKVGTSPDYPPFESLDKNNKIIGFDVDLLNLIGAELGVKVNFIGQSFDGLIPALLSKKIDLIAAGLTITEERKKSVDFSRPYISGPNVIITRKETTGISKLEDLAGKKVAVQIGSAQEKIASGVKGAEVKSYNLYTDAALALNTRQADALIVHRFVGRAFLKQYPDLKVVAELNQVDTGLALRKECSDLRRAIDAAIEKLEKNGKMDELAAKWFK</sequence>
<evidence type="ECO:0000313" key="9">
    <source>
        <dbReference type="Proteomes" id="UP000266089"/>
    </source>
</evidence>
<name>A0A399DT12_9DEIN</name>
<evidence type="ECO:0000256" key="2">
    <source>
        <dbReference type="ARBA" id="ARBA00010333"/>
    </source>
</evidence>
<dbReference type="AlphaFoldDB" id="A0A399DT12"/>
<comment type="similarity">
    <text evidence="2 4">Belongs to the bacterial solute-binding protein 3 family.</text>
</comment>
<dbReference type="PANTHER" id="PTHR35936:SF17">
    <property type="entry name" value="ARGININE-BINDING EXTRACELLULAR PROTEIN ARTP"/>
    <property type="match status" value="1"/>
</dbReference>
<evidence type="ECO:0000256" key="3">
    <source>
        <dbReference type="ARBA" id="ARBA00022729"/>
    </source>
</evidence>
<dbReference type="SMART" id="SM00062">
    <property type="entry name" value="PBPb"/>
    <property type="match status" value="1"/>
</dbReference>
<dbReference type="InterPro" id="IPR001320">
    <property type="entry name" value="Iontro_rcpt_C"/>
</dbReference>
<evidence type="ECO:0000259" key="7">
    <source>
        <dbReference type="SMART" id="SM00079"/>
    </source>
</evidence>
<dbReference type="GO" id="GO:0015276">
    <property type="term" value="F:ligand-gated monoatomic ion channel activity"/>
    <property type="evidence" value="ECO:0007669"/>
    <property type="project" value="InterPro"/>
</dbReference>
<proteinExistence type="inferred from homology"/>
<dbReference type="PROSITE" id="PS51257">
    <property type="entry name" value="PROKAR_LIPOPROTEIN"/>
    <property type="match status" value="1"/>
</dbReference>
<dbReference type="CDD" id="cd13624">
    <property type="entry name" value="PBP2_Arg_Lys_His"/>
    <property type="match status" value="1"/>
</dbReference>
<dbReference type="InterPro" id="IPR001638">
    <property type="entry name" value="Solute-binding_3/MltF_N"/>
</dbReference>
<evidence type="ECO:0000256" key="5">
    <source>
        <dbReference type="SAM" id="SignalP"/>
    </source>
</evidence>
<gene>
    <name evidence="8" type="primary">hisJ</name>
    <name evidence="8" type="ORF">Mcate_02289</name>
</gene>
<feature type="domain" description="Solute-binding protein family 3/N-terminal" evidence="6">
    <location>
        <begin position="32"/>
        <end position="247"/>
    </location>
</feature>
<dbReference type="SMART" id="SM00079">
    <property type="entry name" value="PBPe"/>
    <property type="match status" value="1"/>
</dbReference>
<dbReference type="OrthoDB" id="9774451at2"/>
<dbReference type="Gene3D" id="3.40.190.10">
    <property type="entry name" value="Periplasmic binding protein-like II"/>
    <property type="match status" value="2"/>
</dbReference>
<dbReference type="PANTHER" id="PTHR35936">
    <property type="entry name" value="MEMBRANE-BOUND LYTIC MUREIN TRANSGLYCOSYLASE F"/>
    <property type="match status" value="1"/>
</dbReference>
<dbReference type="EMBL" id="QWKX01000071">
    <property type="protein sequence ID" value="RIH75325.1"/>
    <property type="molecule type" value="Genomic_DNA"/>
</dbReference>
<feature type="chain" id="PRO_5017342751" evidence="5">
    <location>
        <begin position="22"/>
        <end position="247"/>
    </location>
</feature>
<dbReference type="Proteomes" id="UP000266089">
    <property type="component" value="Unassembled WGS sequence"/>
</dbReference>
<dbReference type="GO" id="GO:0030313">
    <property type="term" value="C:cell envelope"/>
    <property type="evidence" value="ECO:0007669"/>
    <property type="project" value="UniProtKB-SubCell"/>
</dbReference>
<dbReference type="PROSITE" id="PS01039">
    <property type="entry name" value="SBP_BACTERIAL_3"/>
    <property type="match status" value="1"/>
</dbReference>
<dbReference type="SUPFAM" id="SSF53850">
    <property type="entry name" value="Periplasmic binding protein-like II"/>
    <property type="match status" value="1"/>
</dbReference>
<dbReference type="Pfam" id="PF00497">
    <property type="entry name" value="SBP_bac_3"/>
    <property type="match status" value="1"/>
</dbReference>
<dbReference type="InterPro" id="IPR018313">
    <property type="entry name" value="SBP_3_CS"/>
</dbReference>
<comment type="subcellular location">
    <subcellularLocation>
        <location evidence="1">Cell envelope</location>
    </subcellularLocation>
</comment>
<organism evidence="8 9">
    <name type="scientific">Meiothermus taiwanensis</name>
    <dbReference type="NCBI Taxonomy" id="172827"/>
    <lineage>
        <taxon>Bacteria</taxon>
        <taxon>Thermotogati</taxon>
        <taxon>Deinococcota</taxon>
        <taxon>Deinococci</taxon>
        <taxon>Thermales</taxon>
        <taxon>Thermaceae</taxon>
        <taxon>Meiothermus</taxon>
    </lineage>
</organism>
<evidence type="ECO:0000256" key="1">
    <source>
        <dbReference type="ARBA" id="ARBA00004196"/>
    </source>
</evidence>